<name>A0A0N7HWT2_9BACT</name>
<gene>
    <name evidence="1" type="ORF">DC20_15520</name>
</gene>
<dbReference type="EMBL" id="CP012643">
    <property type="protein sequence ID" value="ALJ00121.1"/>
    <property type="molecule type" value="Genomic_DNA"/>
</dbReference>
<sequence>MIINSPFKEEAFAYDHTFDRIVYFSNMLELAKSQIETGGVQEGLWFGKSVISFFLEGTSASTSSCTNQKFNNTKKTDRL</sequence>
<dbReference type="RefSeq" id="WP_062544666.1">
    <property type="nucleotide sequence ID" value="NZ_CP012643.1"/>
</dbReference>
<proteinExistence type="predicted"/>
<dbReference type="KEGG" id="rti:DC20_15520"/>
<dbReference type="Proteomes" id="UP000061382">
    <property type="component" value="Chromosome"/>
</dbReference>
<organism evidence="1 2">
    <name type="scientific">Rufibacter tibetensis</name>
    <dbReference type="NCBI Taxonomy" id="512763"/>
    <lineage>
        <taxon>Bacteria</taxon>
        <taxon>Pseudomonadati</taxon>
        <taxon>Bacteroidota</taxon>
        <taxon>Cytophagia</taxon>
        <taxon>Cytophagales</taxon>
        <taxon>Hymenobacteraceae</taxon>
        <taxon>Rufibacter</taxon>
    </lineage>
</organism>
<accession>A0A0N7HWT2</accession>
<evidence type="ECO:0000313" key="2">
    <source>
        <dbReference type="Proteomes" id="UP000061382"/>
    </source>
</evidence>
<keyword evidence="2" id="KW-1185">Reference proteome</keyword>
<evidence type="ECO:0000313" key="1">
    <source>
        <dbReference type="EMBL" id="ALJ00121.1"/>
    </source>
</evidence>
<dbReference type="AlphaFoldDB" id="A0A0N7HWT2"/>
<reference evidence="1 2" key="1">
    <citation type="submission" date="2015-08" db="EMBL/GenBank/DDBJ databases">
        <title>Complete genome sequence of Rufibacter tibetensis strain 1351t, a radiation-resistant bacterium from tibet plateau.</title>
        <authorList>
            <person name="Dai J."/>
        </authorList>
    </citation>
    <scope>NUCLEOTIDE SEQUENCE [LARGE SCALE GENOMIC DNA]</scope>
    <source>
        <strain evidence="1 2">1351</strain>
    </source>
</reference>
<dbReference type="PATRIC" id="fig|512763.3.peg.3416"/>
<protein>
    <submittedName>
        <fullName evidence="1">Uncharacterized protein</fullName>
    </submittedName>
</protein>